<dbReference type="PIRSF" id="PIRSF003180">
    <property type="entry name" value="DiGMPpdiest_YuxH"/>
    <property type="match status" value="1"/>
</dbReference>
<reference evidence="3" key="1">
    <citation type="submission" date="2020-10" db="EMBL/GenBank/DDBJ databases">
        <authorList>
            <person name="Gilroy R."/>
        </authorList>
    </citation>
    <scope>NUCLEOTIDE SEQUENCE</scope>
    <source>
        <strain evidence="3">6086</strain>
    </source>
</reference>
<dbReference type="SUPFAM" id="SSF141868">
    <property type="entry name" value="EAL domain-like"/>
    <property type="match status" value="1"/>
</dbReference>
<dbReference type="PROSITE" id="PS51833">
    <property type="entry name" value="HDOD"/>
    <property type="match status" value="1"/>
</dbReference>
<name>A0A9D1K2L9_9FIRM</name>
<dbReference type="InterPro" id="IPR001633">
    <property type="entry name" value="EAL_dom"/>
</dbReference>
<dbReference type="Gene3D" id="3.20.20.450">
    <property type="entry name" value="EAL domain"/>
    <property type="match status" value="1"/>
</dbReference>
<dbReference type="Pfam" id="PF00563">
    <property type="entry name" value="EAL"/>
    <property type="match status" value="1"/>
</dbReference>
<feature type="domain" description="EAL" evidence="1">
    <location>
        <begin position="1"/>
        <end position="200"/>
    </location>
</feature>
<reference evidence="3" key="2">
    <citation type="journal article" date="2021" name="PeerJ">
        <title>Extensive microbial diversity within the chicken gut microbiome revealed by metagenomics and culture.</title>
        <authorList>
            <person name="Gilroy R."/>
            <person name="Ravi A."/>
            <person name="Getino M."/>
            <person name="Pursley I."/>
            <person name="Horton D.L."/>
            <person name="Alikhan N.F."/>
            <person name="Baker D."/>
            <person name="Gharbi K."/>
            <person name="Hall N."/>
            <person name="Watson M."/>
            <person name="Adriaenssens E.M."/>
            <person name="Foster-Nyarko E."/>
            <person name="Jarju S."/>
            <person name="Secka A."/>
            <person name="Antonio M."/>
            <person name="Oren A."/>
            <person name="Chaudhuri R.R."/>
            <person name="La Ragione R."/>
            <person name="Hildebrand F."/>
            <person name="Pallen M.J."/>
        </authorList>
    </citation>
    <scope>NUCLEOTIDE SEQUENCE</scope>
    <source>
        <strain evidence="3">6086</strain>
    </source>
</reference>
<dbReference type="Proteomes" id="UP000824141">
    <property type="component" value="Unassembled WGS sequence"/>
</dbReference>
<evidence type="ECO:0000313" key="3">
    <source>
        <dbReference type="EMBL" id="HIS79611.1"/>
    </source>
</evidence>
<evidence type="ECO:0000259" key="2">
    <source>
        <dbReference type="PROSITE" id="PS51833"/>
    </source>
</evidence>
<dbReference type="AlphaFoldDB" id="A0A9D1K2L9"/>
<evidence type="ECO:0000259" key="1">
    <source>
        <dbReference type="PROSITE" id="PS50883"/>
    </source>
</evidence>
<feature type="domain" description="HDOD" evidence="2">
    <location>
        <begin position="194"/>
        <end position="383"/>
    </location>
</feature>
<dbReference type="Gene3D" id="1.10.3210.10">
    <property type="entry name" value="Hypothetical protein af1432"/>
    <property type="match status" value="1"/>
</dbReference>
<protein>
    <submittedName>
        <fullName evidence="3">HDOD domain-containing protein</fullName>
    </submittedName>
</protein>
<dbReference type="PANTHER" id="PTHR33525">
    <property type="match status" value="1"/>
</dbReference>
<dbReference type="InterPro" id="IPR052340">
    <property type="entry name" value="RNase_Y/CdgJ"/>
</dbReference>
<dbReference type="InterPro" id="IPR035919">
    <property type="entry name" value="EAL_sf"/>
</dbReference>
<dbReference type="InterPro" id="IPR014408">
    <property type="entry name" value="dGMP_Pdiesterase_EAL/HD-GYP"/>
</dbReference>
<dbReference type="InterPro" id="IPR013976">
    <property type="entry name" value="HDOD"/>
</dbReference>
<proteinExistence type="predicted"/>
<sequence length="424" mass="48397">MRKFVVRQPIKDLDGATIGYEILFNVDSGPYSGDYAAADTISSFLLQNSDKVFSDGMTFITFTPNLLFKNTPRMFKQGEVVIQIEDSFIIHPLAQKMLEKYKADGYKICMTDFQFTPRYFALLEFIDFIKIDVKLISNITSIDNILKLSKAFHKKCIVTGIDSKELYDKAKTVPFDYFEGSYIAEAMTTKAGKTEYLQSNFFQLVVAVTKDMPDMDEIEAIISRDASLTYALLKMVNSAYFALRHRTSSIKQALVILGLSQLKQWVYLLSFEQNETSRGSEEVLKKSFLRANFCSELYPHIDGMPITQADAYLLGMFSTLDVLVDAPIEEVMAEIPVADEVRTAIVSQEGICGKLYQLMLSYEKADWKSIVVYANELGMETDILAQIYFDCVEMVNEIWENFANFDLQTRMEEEVPHHKNSHIQ</sequence>
<dbReference type="EMBL" id="DVJM01000208">
    <property type="protein sequence ID" value="HIS79611.1"/>
    <property type="molecule type" value="Genomic_DNA"/>
</dbReference>
<dbReference type="PANTHER" id="PTHR33525:SF4">
    <property type="entry name" value="CYCLIC DI-GMP PHOSPHODIESTERASE CDGJ"/>
    <property type="match status" value="1"/>
</dbReference>
<accession>A0A9D1K2L9</accession>
<dbReference type="Pfam" id="PF08668">
    <property type="entry name" value="HDOD"/>
    <property type="match status" value="1"/>
</dbReference>
<evidence type="ECO:0000313" key="4">
    <source>
        <dbReference type="Proteomes" id="UP000824141"/>
    </source>
</evidence>
<dbReference type="PROSITE" id="PS50883">
    <property type="entry name" value="EAL"/>
    <property type="match status" value="1"/>
</dbReference>
<comment type="caution">
    <text evidence="3">The sequence shown here is derived from an EMBL/GenBank/DDBJ whole genome shotgun (WGS) entry which is preliminary data.</text>
</comment>
<organism evidence="3 4">
    <name type="scientific">Candidatus Caccousia stercoris</name>
    <dbReference type="NCBI Taxonomy" id="2840723"/>
    <lineage>
        <taxon>Bacteria</taxon>
        <taxon>Bacillati</taxon>
        <taxon>Bacillota</taxon>
        <taxon>Clostridia</taxon>
        <taxon>Eubacteriales</taxon>
        <taxon>Oscillospiraceae</taxon>
        <taxon>Oscillospiraceae incertae sedis</taxon>
        <taxon>Candidatus Caccousia</taxon>
    </lineage>
</organism>
<dbReference type="SUPFAM" id="SSF109604">
    <property type="entry name" value="HD-domain/PDEase-like"/>
    <property type="match status" value="1"/>
</dbReference>
<gene>
    <name evidence="3" type="ORF">IAD03_09605</name>
</gene>